<comment type="caution">
    <text evidence="2">The sequence shown here is derived from an EMBL/GenBank/DDBJ whole genome shotgun (WGS) entry which is preliminary data.</text>
</comment>
<protein>
    <submittedName>
        <fullName evidence="2">16057_t:CDS:1</fullName>
    </submittedName>
</protein>
<sequence length="275" mass="32267">MSMICFQQIKRYLHISDINSEKLHWFDKVEPLISHVQNISKQMYVPGSNISIDEMIVRFSGYSKHTFRMKNKPISEGYKIISLCEKGYTYIFVLESHVENNNEIPSIFGLSKGFLVLYLVMQLSNSQAYNIYMDNYFAKLKVEKSIRLNWDNLAGVVVNNVLVIFWMDNSPVHMLSTIHGIKGNEWKVLSSRRWPQETSSNANNVRKVFGDEIRKEILIPKAIYDYNHFINGVDIADQYRSYYNCQLTASHTWMSLLFWLIDTAIVKSYIIFWKN</sequence>
<dbReference type="Pfam" id="PF13843">
    <property type="entry name" value="DDE_Tnp_1_7"/>
    <property type="match status" value="2"/>
</dbReference>
<evidence type="ECO:0000259" key="1">
    <source>
        <dbReference type="Pfam" id="PF13843"/>
    </source>
</evidence>
<proteinExistence type="predicted"/>
<accession>A0A9N9D1Q6</accession>
<feature type="domain" description="PiggyBac transposable element-derived protein" evidence="1">
    <location>
        <begin position="159"/>
        <end position="266"/>
    </location>
</feature>
<dbReference type="OrthoDB" id="197510at2759"/>
<feature type="non-terminal residue" evidence="2">
    <location>
        <position position="1"/>
    </location>
</feature>
<evidence type="ECO:0000313" key="3">
    <source>
        <dbReference type="Proteomes" id="UP000789405"/>
    </source>
</evidence>
<keyword evidence="3" id="KW-1185">Reference proteome</keyword>
<evidence type="ECO:0000313" key="2">
    <source>
        <dbReference type="EMBL" id="CAG8623054.1"/>
    </source>
</evidence>
<dbReference type="PANTHER" id="PTHR46599:SF3">
    <property type="entry name" value="PIGGYBAC TRANSPOSABLE ELEMENT-DERIVED PROTEIN 4"/>
    <property type="match status" value="1"/>
</dbReference>
<dbReference type="Proteomes" id="UP000789405">
    <property type="component" value="Unassembled WGS sequence"/>
</dbReference>
<reference evidence="2" key="1">
    <citation type="submission" date="2021-06" db="EMBL/GenBank/DDBJ databases">
        <authorList>
            <person name="Kallberg Y."/>
            <person name="Tangrot J."/>
            <person name="Rosling A."/>
        </authorList>
    </citation>
    <scope>NUCLEOTIDE SEQUENCE</scope>
    <source>
        <strain evidence="2">MA453B</strain>
    </source>
</reference>
<dbReference type="PANTHER" id="PTHR46599">
    <property type="entry name" value="PIGGYBAC TRANSPOSABLE ELEMENT-DERIVED PROTEIN 4"/>
    <property type="match status" value="1"/>
</dbReference>
<organism evidence="2 3">
    <name type="scientific">Dentiscutata erythropus</name>
    <dbReference type="NCBI Taxonomy" id="1348616"/>
    <lineage>
        <taxon>Eukaryota</taxon>
        <taxon>Fungi</taxon>
        <taxon>Fungi incertae sedis</taxon>
        <taxon>Mucoromycota</taxon>
        <taxon>Glomeromycotina</taxon>
        <taxon>Glomeromycetes</taxon>
        <taxon>Diversisporales</taxon>
        <taxon>Gigasporaceae</taxon>
        <taxon>Dentiscutata</taxon>
    </lineage>
</organism>
<dbReference type="InterPro" id="IPR029526">
    <property type="entry name" value="PGBD"/>
</dbReference>
<dbReference type="AlphaFoldDB" id="A0A9N9D1Q6"/>
<dbReference type="EMBL" id="CAJVPY010004572">
    <property type="protein sequence ID" value="CAG8623054.1"/>
    <property type="molecule type" value="Genomic_DNA"/>
</dbReference>
<feature type="domain" description="PiggyBac transposable element-derived protein" evidence="1">
    <location>
        <begin position="6"/>
        <end position="140"/>
    </location>
</feature>
<name>A0A9N9D1Q6_9GLOM</name>
<gene>
    <name evidence="2" type="ORF">DERYTH_LOCUS8740</name>
</gene>